<proteinExistence type="predicted"/>
<dbReference type="RefSeq" id="WP_259542512.1">
    <property type="nucleotide sequence ID" value="NZ_JANLCJ010000040.1"/>
</dbReference>
<keyword evidence="2" id="KW-1185">Reference proteome</keyword>
<evidence type="ECO:0000313" key="1">
    <source>
        <dbReference type="EMBL" id="MCS5736500.1"/>
    </source>
</evidence>
<name>A0ABT2H994_9MICO</name>
<comment type="caution">
    <text evidence="1">The sequence shown here is derived from an EMBL/GenBank/DDBJ whole genome shotgun (WGS) entry which is preliminary data.</text>
</comment>
<dbReference type="Proteomes" id="UP001165586">
    <property type="component" value="Unassembled WGS sequence"/>
</dbReference>
<accession>A0ABT2H994</accession>
<evidence type="ECO:0000313" key="2">
    <source>
        <dbReference type="Proteomes" id="UP001165586"/>
    </source>
</evidence>
<reference evidence="1" key="1">
    <citation type="submission" date="2022-08" db="EMBL/GenBank/DDBJ databases">
        <authorList>
            <person name="Deng Y."/>
            <person name="Han X.-F."/>
            <person name="Zhang Y.-Q."/>
        </authorList>
    </citation>
    <scope>NUCLEOTIDE SEQUENCE</scope>
    <source>
        <strain evidence="1">CPCC 203386</strain>
    </source>
</reference>
<gene>
    <name evidence="1" type="ORF">N1032_22460</name>
</gene>
<sequence>MGTKELTNNYLAGLVKRRDELDDSGKIAAAAFVLKADLALNHVVQSKDINKNIAVFKNGYFDLETKSFVPNKIPFTTSQKTYD</sequence>
<organism evidence="1 2">
    <name type="scientific">Herbiconiux daphne</name>
    <dbReference type="NCBI Taxonomy" id="2970914"/>
    <lineage>
        <taxon>Bacteria</taxon>
        <taxon>Bacillati</taxon>
        <taxon>Actinomycetota</taxon>
        <taxon>Actinomycetes</taxon>
        <taxon>Micrococcales</taxon>
        <taxon>Microbacteriaceae</taxon>
        <taxon>Herbiconiux</taxon>
    </lineage>
</organism>
<protein>
    <submittedName>
        <fullName evidence="1">Uncharacterized protein</fullName>
    </submittedName>
</protein>
<dbReference type="EMBL" id="JANLCJ010000040">
    <property type="protein sequence ID" value="MCS5736500.1"/>
    <property type="molecule type" value="Genomic_DNA"/>
</dbReference>